<dbReference type="PANTHER" id="PTHR31499:SF43">
    <property type="entry name" value="MYB FAMILY TRANSCRIPTION FACTOR APL"/>
    <property type="match status" value="1"/>
</dbReference>
<feature type="region of interest" description="Disordered" evidence="5">
    <location>
        <begin position="362"/>
        <end position="388"/>
    </location>
</feature>
<evidence type="ECO:0000256" key="1">
    <source>
        <dbReference type="ARBA" id="ARBA00023015"/>
    </source>
</evidence>
<evidence type="ECO:0000313" key="8">
    <source>
        <dbReference type="Proteomes" id="UP000032180"/>
    </source>
</evidence>
<dbReference type="GO" id="GO:0003700">
    <property type="term" value="F:DNA-binding transcription factor activity"/>
    <property type="evidence" value="ECO:0007669"/>
    <property type="project" value="InterPro"/>
</dbReference>
<keyword evidence="2" id="KW-0238">DNA-binding</keyword>
<dbReference type="HOGENOM" id="CLU_040475_0_0_1"/>
<dbReference type="InterPro" id="IPR009057">
    <property type="entry name" value="Homeodomain-like_sf"/>
</dbReference>
<feature type="region of interest" description="Disordered" evidence="5">
    <location>
        <begin position="283"/>
        <end position="302"/>
    </location>
</feature>
<dbReference type="Proteomes" id="UP000032180">
    <property type="component" value="Chromosome 2"/>
</dbReference>
<dbReference type="InterPro" id="IPR006447">
    <property type="entry name" value="Myb_dom_plants"/>
</dbReference>
<protein>
    <recommendedName>
        <fullName evidence="6">HTH myb-type domain-containing protein</fullName>
    </recommendedName>
</protein>
<evidence type="ECO:0000256" key="2">
    <source>
        <dbReference type="ARBA" id="ARBA00023125"/>
    </source>
</evidence>
<dbReference type="InterPro" id="IPR046955">
    <property type="entry name" value="PHR1-like"/>
</dbReference>
<dbReference type="AlphaFoldDB" id="A0A0D9VCS6"/>
<keyword evidence="1" id="KW-0805">Transcription regulation</keyword>
<dbReference type="SUPFAM" id="SSF46689">
    <property type="entry name" value="Homeodomain-like"/>
    <property type="match status" value="1"/>
</dbReference>
<dbReference type="Pfam" id="PF00249">
    <property type="entry name" value="Myb_DNA-binding"/>
    <property type="match status" value="1"/>
</dbReference>
<feature type="compositionally biased region" description="Polar residues" evidence="5">
    <location>
        <begin position="378"/>
        <end position="388"/>
    </location>
</feature>
<evidence type="ECO:0000256" key="5">
    <source>
        <dbReference type="SAM" id="MobiDB-lite"/>
    </source>
</evidence>
<dbReference type="Gene3D" id="1.10.10.60">
    <property type="entry name" value="Homeodomain-like"/>
    <property type="match status" value="1"/>
</dbReference>
<evidence type="ECO:0000313" key="7">
    <source>
        <dbReference type="EnsemblPlants" id="LPERR02G04870.1"/>
    </source>
</evidence>
<dbReference type="InterPro" id="IPR001005">
    <property type="entry name" value="SANT/Myb"/>
</dbReference>
<keyword evidence="4" id="KW-0539">Nucleus</keyword>
<reference evidence="7" key="3">
    <citation type="submission" date="2015-04" db="UniProtKB">
        <authorList>
            <consortium name="EnsemblPlants"/>
        </authorList>
    </citation>
    <scope>IDENTIFICATION</scope>
</reference>
<reference evidence="7 8" key="1">
    <citation type="submission" date="2012-08" db="EMBL/GenBank/DDBJ databases">
        <title>Oryza genome evolution.</title>
        <authorList>
            <person name="Wing R.A."/>
        </authorList>
    </citation>
    <scope>NUCLEOTIDE SEQUENCE</scope>
</reference>
<sequence>MFPGSKKGGGAAVSAASNDGGRAAAAAAAMCVQGDSGLVLTTDPKPRLRWTVELHERFVDAVTQLGGPDKATPKTIMRVMGVKGLTLYHLKSHLQKFRLGKQPHKEFSDHSVKEAAAMEMQRNAASSSGIMGRSMNHDRNVNDAIRMQMEVQRRLHEQLEVQKHLQMRIEAQGKYMQSILEKAYQTLAAGDVAAAAGYKSLGGNNHQSAAMLDVCSSMGFPSLQDLHMYGAAAGGHHQIDHLQQHHHQHQQSSAAATMESFFACGGDIGKTAATAKRFSAAGKSPMMWGGEEGDDGDGDDDDDFVGKLAPPPMMDGGGGGGGIDVMDSIIGDVFEPKPMMSGDSTGSKGGGGYDAAAAAAAGNLKLERPSPRRPAQQMGAQTRNLSYG</sequence>
<dbReference type="EnsemblPlants" id="LPERR02G04870.1">
    <property type="protein sequence ID" value="LPERR02G04870.1"/>
    <property type="gene ID" value="LPERR02G04870"/>
</dbReference>
<dbReference type="eggNOG" id="ENOG502QQUN">
    <property type="taxonomic scope" value="Eukaryota"/>
</dbReference>
<reference evidence="8" key="2">
    <citation type="submission" date="2013-12" db="EMBL/GenBank/DDBJ databases">
        <authorList>
            <person name="Yu Y."/>
            <person name="Lee S."/>
            <person name="de Baynast K."/>
            <person name="Wissotski M."/>
            <person name="Liu L."/>
            <person name="Talag J."/>
            <person name="Goicoechea J."/>
            <person name="Angelova A."/>
            <person name="Jetty R."/>
            <person name="Kudrna D."/>
            <person name="Golser W."/>
            <person name="Rivera L."/>
            <person name="Zhang J."/>
            <person name="Wing R."/>
        </authorList>
    </citation>
    <scope>NUCLEOTIDE SEQUENCE</scope>
</reference>
<evidence type="ECO:0000256" key="3">
    <source>
        <dbReference type="ARBA" id="ARBA00023163"/>
    </source>
</evidence>
<dbReference type="InterPro" id="IPR017930">
    <property type="entry name" value="Myb_dom"/>
</dbReference>
<dbReference type="Pfam" id="PF14379">
    <property type="entry name" value="Myb_CC_LHEQLE"/>
    <property type="match status" value="1"/>
</dbReference>
<dbReference type="NCBIfam" id="TIGR01557">
    <property type="entry name" value="myb_SHAQKYF"/>
    <property type="match status" value="1"/>
</dbReference>
<dbReference type="FunFam" id="1.10.10.60:FF:000002">
    <property type="entry name" value="Myb family transcription factor"/>
    <property type="match status" value="1"/>
</dbReference>
<dbReference type="InterPro" id="IPR025756">
    <property type="entry name" value="Myb_CC_LHEQLE"/>
</dbReference>
<dbReference type="PANTHER" id="PTHR31499">
    <property type="entry name" value="MYB FAMILY TRANSCRIPTION FACTOR PHL11"/>
    <property type="match status" value="1"/>
</dbReference>
<dbReference type="Gramene" id="LPERR02G04870.1">
    <property type="protein sequence ID" value="LPERR02G04870.1"/>
    <property type="gene ID" value="LPERR02G04870"/>
</dbReference>
<feature type="domain" description="HTH myb-type" evidence="6">
    <location>
        <begin position="42"/>
        <end position="102"/>
    </location>
</feature>
<feature type="compositionally biased region" description="Acidic residues" evidence="5">
    <location>
        <begin position="291"/>
        <end position="302"/>
    </location>
</feature>
<organism evidence="7 8">
    <name type="scientific">Leersia perrieri</name>
    <dbReference type="NCBI Taxonomy" id="77586"/>
    <lineage>
        <taxon>Eukaryota</taxon>
        <taxon>Viridiplantae</taxon>
        <taxon>Streptophyta</taxon>
        <taxon>Embryophyta</taxon>
        <taxon>Tracheophyta</taxon>
        <taxon>Spermatophyta</taxon>
        <taxon>Magnoliopsida</taxon>
        <taxon>Liliopsida</taxon>
        <taxon>Poales</taxon>
        <taxon>Poaceae</taxon>
        <taxon>BOP clade</taxon>
        <taxon>Oryzoideae</taxon>
        <taxon>Oryzeae</taxon>
        <taxon>Oryzinae</taxon>
        <taxon>Leersia</taxon>
    </lineage>
</organism>
<accession>A0A0D9VCS6</accession>
<evidence type="ECO:0000259" key="6">
    <source>
        <dbReference type="PROSITE" id="PS51294"/>
    </source>
</evidence>
<keyword evidence="3" id="KW-0804">Transcription</keyword>
<proteinExistence type="predicted"/>
<keyword evidence="8" id="KW-1185">Reference proteome</keyword>
<dbReference type="GO" id="GO:0003677">
    <property type="term" value="F:DNA binding"/>
    <property type="evidence" value="ECO:0007669"/>
    <property type="project" value="UniProtKB-KW"/>
</dbReference>
<evidence type="ECO:0000256" key="4">
    <source>
        <dbReference type="ARBA" id="ARBA00023242"/>
    </source>
</evidence>
<name>A0A0D9VCS6_9ORYZ</name>
<dbReference type="PROSITE" id="PS51294">
    <property type="entry name" value="HTH_MYB"/>
    <property type="match status" value="1"/>
</dbReference>